<keyword evidence="7 8" id="KW-0472">Membrane</keyword>
<dbReference type="InterPro" id="IPR037294">
    <property type="entry name" value="ABC_BtuC-like"/>
</dbReference>
<keyword evidence="4" id="KW-1003">Cell membrane</keyword>
<dbReference type="AlphaFoldDB" id="A0AA37CS40"/>
<evidence type="ECO:0000256" key="4">
    <source>
        <dbReference type="ARBA" id="ARBA00022475"/>
    </source>
</evidence>
<comment type="caution">
    <text evidence="10">The sequence shown here is derived from an EMBL/GenBank/DDBJ whole genome shotgun (WGS) entry which is preliminary data.</text>
</comment>
<keyword evidence="3" id="KW-0813">Transport</keyword>
<dbReference type="RefSeq" id="WP_223920160.1">
    <property type="nucleotide sequence ID" value="NZ_BPND01000006.1"/>
</dbReference>
<feature type="transmembrane region" description="Helical" evidence="8">
    <location>
        <begin position="641"/>
        <end position="657"/>
    </location>
</feature>
<keyword evidence="5 8" id="KW-0812">Transmembrane</keyword>
<evidence type="ECO:0000256" key="6">
    <source>
        <dbReference type="ARBA" id="ARBA00022989"/>
    </source>
</evidence>
<feature type="transmembrane region" description="Helical" evidence="8">
    <location>
        <begin position="58"/>
        <end position="79"/>
    </location>
</feature>
<reference evidence="11" key="2">
    <citation type="submission" date="2023-11" db="EMBL/GenBank/DDBJ databases">
        <title>WGS of Aeromonas in Northern Israel.</title>
        <authorList>
            <person name="Hershko Y."/>
        </authorList>
    </citation>
    <scope>NUCLEOTIDE SEQUENCE</scope>
    <source>
        <strain evidence="11">77416</strain>
    </source>
</reference>
<evidence type="ECO:0000256" key="3">
    <source>
        <dbReference type="ARBA" id="ARBA00022448"/>
    </source>
</evidence>
<feature type="transmembrane region" description="Helical" evidence="8">
    <location>
        <begin position="393"/>
        <end position="413"/>
    </location>
</feature>
<keyword evidence="6 8" id="KW-1133">Transmembrane helix</keyword>
<dbReference type="CDD" id="cd06550">
    <property type="entry name" value="TM_ABC_iron-siderophores_like"/>
    <property type="match status" value="2"/>
</dbReference>
<comment type="similarity">
    <text evidence="2">Belongs to the binding-protein-dependent transport system permease family. FecCD subfamily.</text>
</comment>
<feature type="transmembrane region" description="Helical" evidence="8">
    <location>
        <begin position="302"/>
        <end position="325"/>
    </location>
</feature>
<dbReference type="InterPro" id="IPR000522">
    <property type="entry name" value="ABC_transptr_permease_BtuC"/>
</dbReference>
<comment type="subcellular location">
    <subcellularLocation>
        <location evidence="1">Cell membrane</location>
        <topology evidence="1">Multi-pass membrane protein</topology>
    </subcellularLocation>
</comment>
<dbReference type="GO" id="GO:0022857">
    <property type="term" value="F:transmembrane transporter activity"/>
    <property type="evidence" value="ECO:0007669"/>
    <property type="project" value="InterPro"/>
</dbReference>
<feature type="transmembrane region" description="Helical" evidence="8">
    <location>
        <begin position="236"/>
        <end position="266"/>
    </location>
</feature>
<dbReference type="Gene3D" id="1.10.3470.10">
    <property type="entry name" value="ABC transporter involved in vitamin B12 uptake, BtuC"/>
    <property type="match status" value="2"/>
</dbReference>
<gene>
    <name evidence="11" type="primary">fhuB</name>
    <name evidence="9" type="ORF">KAM348_29970</name>
    <name evidence="10" type="ORF">KAM351_07570</name>
    <name evidence="11" type="ORF">SJS77_10690</name>
</gene>
<protein>
    <submittedName>
        <fullName evidence="11">Fe(3+)-hydroxamate ABC transporter permease FhuB</fullName>
    </submittedName>
    <submittedName>
        <fullName evidence="10">Fe3+-hydroxamate ABC transporter permease FhuB</fullName>
    </submittedName>
</protein>
<accession>A0AA37CS40</accession>
<dbReference type="GO" id="GO:0033214">
    <property type="term" value="P:siderophore-iron import into cell"/>
    <property type="evidence" value="ECO:0007669"/>
    <property type="project" value="TreeGrafter"/>
</dbReference>
<dbReference type="Proteomes" id="UP000887009">
    <property type="component" value="Unassembled WGS sequence"/>
</dbReference>
<evidence type="ECO:0000313" key="12">
    <source>
        <dbReference type="Proteomes" id="UP000886934"/>
    </source>
</evidence>
<evidence type="ECO:0000313" key="10">
    <source>
        <dbReference type="EMBL" id="GJA62146.1"/>
    </source>
</evidence>
<reference evidence="10" key="1">
    <citation type="submission" date="2021-07" db="EMBL/GenBank/DDBJ databases">
        <title>Draft genome sequence of carbapenem-resistant Aeromonas spp. in Japan.</title>
        <authorList>
            <person name="Maehana S."/>
            <person name="Suzuki M."/>
            <person name="Kitasato H."/>
        </authorList>
    </citation>
    <scope>NUCLEOTIDE SEQUENCE</scope>
    <source>
        <strain evidence="9">KAM348</strain>
        <strain evidence="10">KAM351</strain>
    </source>
</reference>
<feature type="transmembrane region" description="Helical" evidence="8">
    <location>
        <begin position="120"/>
        <end position="138"/>
    </location>
</feature>
<dbReference type="EMBL" id="BPNL01000036">
    <property type="protein sequence ID" value="GJA55574.1"/>
    <property type="molecule type" value="Genomic_DNA"/>
</dbReference>
<dbReference type="EMBL" id="BPNN01000007">
    <property type="protein sequence ID" value="GJA62146.1"/>
    <property type="molecule type" value="Genomic_DNA"/>
</dbReference>
<feature type="transmembrane region" description="Helical" evidence="8">
    <location>
        <begin position="352"/>
        <end position="373"/>
    </location>
</feature>
<dbReference type="EMBL" id="JAWZVU010000063">
    <property type="protein sequence ID" value="MDX7720940.1"/>
    <property type="molecule type" value="Genomic_DNA"/>
</dbReference>
<dbReference type="SUPFAM" id="SSF81345">
    <property type="entry name" value="ABC transporter involved in vitamin B12 uptake, BtuC"/>
    <property type="match status" value="2"/>
</dbReference>
<dbReference type="Pfam" id="PF01032">
    <property type="entry name" value="FecCD"/>
    <property type="match status" value="2"/>
</dbReference>
<dbReference type="Proteomes" id="UP001277183">
    <property type="component" value="Unassembled WGS sequence"/>
</dbReference>
<feature type="transmembrane region" description="Helical" evidence="8">
    <location>
        <begin position="450"/>
        <end position="469"/>
    </location>
</feature>
<name>A0AA37CS40_AERCA</name>
<evidence type="ECO:0000313" key="9">
    <source>
        <dbReference type="EMBL" id="GJA55574.1"/>
    </source>
</evidence>
<feature type="transmembrane region" description="Helical" evidence="8">
    <location>
        <begin position="425"/>
        <end position="444"/>
    </location>
</feature>
<evidence type="ECO:0000313" key="11">
    <source>
        <dbReference type="EMBL" id="MDX7720940.1"/>
    </source>
</evidence>
<feature type="transmembrane region" description="Helical" evidence="8">
    <location>
        <begin position="608"/>
        <end position="629"/>
    </location>
</feature>
<dbReference type="NCBIfam" id="NF007866">
    <property type="entry name" value="PRK10577.1-2"/>
    <property type="match status" value="1"/>
</dbReference>
<evidence type="ECO:0000256" key="1">
    <source>
        <dbReference type="ARBA" id="ARBA00004651"/>
    </source>
</evidence>
<dbReference type="PANTHER" id="PTHR30472:SF37">
    <property type="entry name" value="FE(3+) DICITRATE TRANSPORT SYSTEM PERMEASE PROTEIN FECD-RELATED"/>
    <property type="match status" value="1"/>
</dbReference>
<feature type="transmembrane region" description="Helical" evidence="8">
    <location>
        <begin position="571"/>
        <end position="596"/>
    </location>
</feature>
<feature type="transmembrane region" description="Helical" evidence="8">
    <location>
        <begin position="91"/>
        <end position="114"/>
    </location>
</feature>
<dbReference type="PANTHER" id="PTHR30472">
    <property type="entry name" value="FERRIC ENTEROBACTIN TRANSPORT SYSTEM PERMEASE PROTEIN"/>
    <property type="match status" value="1"/>
</dbReference>
<sequence>MSSSLSSPLLRPGLCLLVLTLGLACAELARQLPGALWWQALFSPELDDARQAVVHFSWLPRLAICLLAGAALGLAGTLMQQVLRNPLASPTTLGVASGAQLALMMVTLLAPSWLLIGREWIAMAGGSLAMGLVFALAWRRQLNPVVIVFAGLVINLYLAAISMGLLLFFQEELKGLLVWGSGSLAQNSWSGVGYLLPRLLLAAMLAAVLVRPLAVLELDDASARSLGVSLKHLRFAGLGLAVFITACVVSVVGLIGFIGLAAPAMVRLLGVRKLAQRLLWAPILGALLLAATDLLLQTLSRFWPVLIPTGAMTALLGAPLLLWLIPRLGIKQSAPKANSSLLLARHPAPTRLVGLMVLGLAAAVIASLLFGQGMGGWGWPSWLRWQAQLEWRLPRTLAAGAAGVLLALAGTLLQRVSNNPMASPELLGVSGGTFMGVIAAALLLPALPLPMMLLGGLVGAFACLLLLVLINRRNGFQPERILLSGIAITALFEPLQAIALANGDLRVQQLLSWMSGSTYYVTQPVALALVVLALLMLAACLLVSRWLDLMPMGPAVATALGIHLGRAQLTILLLVAVLTASATMVIGPLSFAGLLAPHLARLMGLVRARWHLLGAAGCGALLMVSADWIGQQILFPQEVPVGLVSTLLGGAYFMWCLRRL</sequence>
<proteinExistence type="inferred from homology"/>
<feature type="transmembrane region" description="Helical" evidence="8">
    <location>
        <begin position="278"/>
        <end position="296"/>
    </location>
</feature>
<feature type="transmembrane region" description="Helical" evidence="8">
    <location>
        <begin position="145"/>
        <end position="169"/>
    </location>
</feature>
<evidence type="ECO:0000256" key="5">
    <source>
        <dbReference type="ARBA" id="ARBA00022692"/>
    </source>
</evidence>
<dbReference type="GO" id="GO:0005886">
    <property type="term" value="C:plasma membrane"/>
    <property type="evidence" value="ECO:0007669"/>
    <property type="project" value="UniProtKB-SubCell"/>
</dbReference>
<evidence type="ECO:0000256" key="2">
    <source>
        <dbReference type="ARBA" id="ARBA00007935"/>
    </source>
</evidence>
<feature type="transmembrane region" description="Helical" evidence="8">
    <location>
        <begin position="521"/>
        <end position="542"/>
    </location>
</feature>
<evidence type="ECO:0000256" key="8">
    <source>
        <dbReference type="SAM" id="Phobius"/>
    </source>
</evidence>
<evidence type="ECO:0000256" key="7">
    <source>
        <dbReference type="ARBA" id="ARBA00023136"/>
    </source>
</evidence>
<dbReference type="Proteomes" id="UP000886934">
    <property type="component" value="Unassembled WGS sequence"/>
</dbReference>
<organism evidence="10 12">
    <name type="scientific">Aeromonas caviae</name>
    <name type="common">Aeromonas punctata</name>
    <dbReference type="NCBI Taxonomy" id="648"/>
    <lineage>
        <taxon>Bacteria</taxon>
        <taxon>Pseudomonadati</taxon>
        <taxon>Pseudomonadota</taxon>
        <taxon>Gammaproteobacteria</taxon>
        <taxon>Aeromonadales</taxon>
        <taxon>Aeromonadaceae</taxon>
        <taxon>Aeromonas</taxon>
    </lineage>
</organism>